<sequence>MEQQPRGIQDFSVSTIANLGFNRGTSKAQSIRKTGEKYRALIQCFADISLHKSNVLKPSQIDNAWIEEIQNPKHYLLIRIMASELKEAQQMIHEIIPQKQRIDIYDHKNMIPDGSFKLSDQVVRALKYLLSTDFQKMESKTKSFWRACR</sequence>
<accession>A0ABU0UZP8</accession>
<name>A0ABU0UZP8_ACIBI</name>
<protein>
    <submittedName>
        <fullName evidence="1">Uncharacterized protein</fullName>
    </submittedName>
</protein>
<evidence type="ECO:0000313" key="1">
    <source>
        <dbReference type="EMBL" id="MDQ1210030.1"/>
    </source>
</evidence>
<evidence type="ECO:0000313" key="2">
    <source>
        <dbReference type="Proteomes" id="UP001233360"/>
    </source>
</evidence>
<dbReference type="NCBIfam" id="NF040692">
    <property type="entry name" value="recomb_assoc"/>
    <property type="match status" value="1"/>
</dbReference>
<comment type="caution">
    <text evidence="1">The sequence shown here is derived from an EMBL/GenBank/DDBJ whole genome shotgun (WGS) entry which is preliminary data.</text>
</comment>
<reference evidence="1 2" key="1">
    <citation type="submission" date="2023-07" db="EMBL/GenBank/DDBJ databases">
        <title>Functional and genomic diversity of the sorghum phyllosphere microbiome.</title>
        <authorList>
            <person name="Shade A."/>
        </authorList>
    </citation>
    <scope>NUCLEOTIDE SEQUENCE [LARGE SCALE GENOMIC DNA]</scope>
    <source>
        <strain evidence="1 2">SORGH_AS_0887</strain>
    </source>
</reference>
<dbReference type="InterPro" id="IPR048061">
    <property type="entry name" value="GmtX-like"/>
</dbReference>
<proteinExistence type="predicted"/>
<gene>
    <name evidence="1" type="ORF">QE380_002953</name>
</gene>
<organism evidence="1 2">
    <name type="scientific">Acinetobacter baylyi</name>
    <dbReference type="NCBI Taxonomy" id="202950"/>
    <lineage>
        <taxon>Bacteria</taxon>
        <taxon>Pseudomonadati</taxon>
        <taxon>Pseudomonadota</taxon>
        <taxon>Gammaproteobacteria</taxon>
        <taxon>Moraxellales</taxon>
        <taxon>Moraxellaceae</taxon>
        <taxon>Acinetobacter</taxon>
    </lineage>
</organism>
<dbReference type="Proteomes" id="UP001233360">
    <property type="component" value="Unassembled WGS sequence"/>
</dbReference>
<keyword evidence="2" id="KW-1185">Reference proteome</keyword>
<dbReference type="EMBL" id="JAUTBK010000002">
    <property type="protein sequence ID" value="MDQ1210030.1"/>
    <property type="molecule type" value="Genomic_DNA"/>
</dbReference>